<evidence type="ECO:0000313" key="1">
    <source>
        <dbReference type="EMBL" id="MFC6097154.1"/>
    </source>
</evidence>
<dbReference type="PROSITE" id="PS51257">
    <property type="entry name" value="PROKAR_LIPOPROTEIN"/>
    <property type="match status" value="1"/>
</dbReference>
<dbReference type="EMBL" id="JBHSQB010000008">
    <property type="protein sequence ID" value="MFC6097154.1"/>
    <property type="molecule type" value="Genomic_DNA"/>
</dbReference>
<dbReference type="RefSeq" id="WP_379792046.1">
    <property type="nucleotide sequence ID" value="NZ_JBHSQB010000008.1"/>
</dbReference>
<protein>
    <submittedName>
        <fullName evidence="1">Uncharacterized protein</fullName>
    </submittedName>
</protein>
<evidence type="ECO:0000313" key="2">
    <source>
        <dbReference type="Proteomes" id="UP001596287"/>
    </source>
</evidence>
<comment type="caution">
    <text evidence="1">The sequence shown here is derived from an EMBL/GenBank/DDBJ whole genome shotgun (WGS) entry which is preliminary data.</text>
</comment>
<reference evidence="2" key="1">
    <citation type="journal article" date="2019" name="Int. J. Syst. Evol. Microbiol.">
        <title>The Global Catalogue of Microorganisms (GCM) 10K type strain sequencing project: providing services to taxonomists for standard genome sequencing and annotation.</title>
        <authorList>
            <consortium name="The Broad Institute Genomics Platform"/>
            <consortium name="The Broad Institute Genome Sequencing Center for Infectious Disease"/>
            <person name="Wu L."/>
            <person name="Ma J."/>
        </authorList>
    </citation>
    <scope>NUCLEOTIDE SEQUENCE [LARGE SCALE GENOMIC DNA]</scope>
    <source>
        <strain evidence="2">CCUG 49679</strain>
    </source>
</reference>
<organism evidence="1 2">
    <name type="scientific">Flavobacterium qiangtangense</name>
    <dbReference type="NCBI Taxonomy" id="1442595"/>
    <lineage>
        <taxon>Bacteria</taxon>
        <taxon>Pseudomonadati</taxon>
        <taxon>Bacteroidota</taxon>
        <taxon>Flavobacteriia</taxon>
        <taxon>Flavobacteriales</taxon>
        <taxon>Flavobacteriaceae</taxon>
        <taxon>Flavobacterium</taxon>
    </lineage>
</organism>
<gene>
    <name evidence="1" type="ORF">ACFPVY_10915</name>
</gene>
<name>A0ABW1PPJ3_9FLAO</name>
<proteinExistence type="predicted"/>
<keyword evidence="2" id="KW-1185">Reference proteome</keyword>
<dbReference type="Proteomes" id="UP001596287">
    <property type="component" value="Unassembled WGS sequence"/>
</dbReference>
<sequence>MKKILALCLFTTLFSCSESKEVETVTIKNKFTIELPDYLSEARDLHQDASLQYQNALREFYVVVIDEPKQEFFDIASTTSDFPADFNGYHDILKGGLEDEIAKVDITPTKDLQINGLKAKTFSLTGDIEGTPVYYEVAYLEGKERFYQIVTWTLETSKDKYKDPMQKIINSFKEIGADRSSERSKK</sequence>
<dbReference type="Gene3D" id="3.40.1000.10">
    <property type="entry name" value="Mog1/PsbP, alpha/beta/alpha sandwich"/>
    <property type="match status" value="1"/>
</dbReference>
<accession>A0ABW1PPJ3</accession>